<dbReference type="EC" id="2.1.1.68" evidence="6"/>
<dbReference type="KEGG" id="var:108337604"/>
<reference evidence="13" key="1">
    <citation type="journal article" date="2015" name="Proc. Natl. Acad. Sci. U.S.A.">
        <title>Genome sequencing of adzuki bean (Vigna angularis) provides insight into high starch and low fat accumulation and domestication.</title>
        <authorList>
            <person name="Yang K."/>
            <person name="Tian Z."/>
            <person name="Chen C."/>
            <person name="Luo L."/>
            <person name="Zhao B."/>
            <person name="Wang Z."/>
            <person name="Yu L."/>
            <person name="Li Y."/>
            <person name="Sun Y."/>
            <person name="Li W."/>
            <person name="Chen Y."/>
            <person name="Li Y."/>
            <person name="Zhang Y."/>
            <person name="Ai D."/>
            <person name="Zhao J."/>
            <person name="Shang C."/>
            <person name="Ma Y."/>
            <person name="Wu B."/>
            <person name="Wang M."/>
            <person name="Gao L."/>
            <person name="Sun D."/>
            <person name="Zhang P."/>
            <person name="Guo F."/>
            <person name="Wang W."/>
            <person name="Li Y."/>
            <person name="Wang J."/>
            <person name="Varshney R.K."/>
            <person name="Wang J."/>
            <person name="Ling H.Q."/>
            <person name="Wan P."/>
        </authorList>
    </citation>
    <scope>NUCLEOTIDE SEQUENCE</scope>
    <source>
        <strain evidence="13">cv. Jingnong 6</strain>
    </source>
</reference>
<evidence type="ECO:0000259" key="9">
    <source>
        <dbReference type="Pfam" id="PF00891"/>
    </source>
</evidence>
<dbReference type="Gene3D" id="3.40.50.150">
    <property type="entry name" value="Vaccinia Virus protein VP39"/>
    <property type="match status" value="1"/>
</dbReference>
<dbReference type="PANTHER" id="PTHR11746">
    <property type="entry name" value="O-METHYLTRANSFERASE"/>
    <property type="match status" value="1"/>
</dbReference>
<dbReference type="STRING" id="3914.A0A0L9UUU0"/>
<evidence type="ECO:0000313" key="12">
    <source>
        <dbReference type="EMBL" id="KOM46352.1"/>
    </source>
</evidence>
<evidence type="ECO:0000256" key="4">
    <source>
        <dbReference type="ARBA" id="ARBA00022691"/>
    </source>
</evidence>
<evidence type="ECO:0000256" key="8">
    <source>
        <dbReference type="PIRSR" id="PIRSR005739-1"/>
    </source>
</evidence>
<dbReference type="InterPro" id="IPR001077">
    <property type="entry name" value="COMT_C"/>
</dbReference>
<dbReference type="FunFam" id="1.10.10.10:FF:000357">
    <property type="entry name" value="Caffeic acid 3-O-methyltransferase"/>
    <property type="match status" value="1"/>
</dbReference>
<dbReference type="GO" id="GO:0047763">
    <property type="term" value="F:caffeate O-methyltransferase activity"/>
    <property type="evidence" value="ECO:0007669"/>
    <property type="project" value="UniProtKB-EC"/>
</dbReference>
<dbReference type="InterPro" id="IPR016461">
    <property type="entry name" value="COMT-like"/>
</dbReference>
<evidence type="ECO:0000256" key="1">
    <source>
        <dbReference type="ARBA" id="ARBA00004928"/>
    </source>
</evidence>
<proteinExistence type="predicted"/>
<feature type="domain" description="O-methyltransferase C-terminal" evidence="9">
    <location>
        <begin position="140"/>
        <end position="344"/>
    </location>
</feature>
<comment type="function">
    <text evidence="7">Catalyzes the conversion of caffeic acid to ferulic acid and of 5-hydroxyferulic acid to sinapic acid. The resulting products may subsequently be converted to the corresponding alcohols that are incorporated into lignins.</text>
</comment>
<evidence type="ECO:0000256" key="6">
    <source>
        <dbReference type="ARBA" id="ARBA00039011"/>
    </source>
</evidence>
<name>A0A0L9UUU0_PHAAN</name>
<feature type="active site" description="Proton acceptor" evidence="8">
    <location>
        <position position="269"/>
    </location>
</feature>
<keyword evidence="3" id="KW-0808">Transferase</keyword>
<evidence type="ECO:0000259" key="10">
    <source>
        <dbReference type="Pfam" id="PF08100"/>
    </source>
</evidence>
<dbReference type="CDD" id="cd02440">
    <property type="entry name" value="AdoMet_MTases"/>
    <property type="match status" value="1"/>
</dbReference>
<dbReference type="GO" id="GO:0008757">
    <property type="term" value="F:S-adenosylmethionine-dependent methyltransferase activity"/>
    <property type="evidence" value="ECO:0007669"/>
    <property type="project" value="UniProtKB-ARBA"/>
</dbReference>
<dbReference type="Pfam" id="PF00891">
    <property type="entry name" value="Methyltransf_2"/>
    <property type="match status" value="1"/>
</dbReference>
<protein>
    <recommendedName>
        <fullName evidence="6">caffeate O-methyltransferase</fullName>
        <ecNumber evidence="6">2.1.1.68</ecNumber>
    </recommendedName>
</protein>
<accession>A0A0L9UUU0</accession>
<dbReference type="OMA" id="CEVICCA"/>
<comment type="pathway">
    <text evidence="1">Aromatic compound metabolism; phenylpropanoid biosynthesis.</text>
</comment>
<keyword evidence="4" id="KW-0949">S-adenosyl-L-methionine</keyword>
<dbReference type="GO" id="GO:0009809">
    <property type="term" value="P:lignin biosynthetic process"/>
    <property type="evidence" value="ECO:0007669"/>
    <property type="project" value="UniProtKB-KW"/>
</dbReference>
<dbReference type="PROSITE" id="PS51683">
    <property type="entry name" value="SAM_OMT_II"/>
    <property type="match status" value="1"/>
</dbReference>
<dbReference type="GO" id="GO:0046983">
    <property type="term" value="F:protein dimerization activity"/>
    <property type="evidence" value="ECO:0007669"/>
    <property type="project" value="InterPro"/>
</dbReference>
<dbReference type="AlphaFoldDB" id="A0A0L9UUU0"/>
<dbReference type="InterPro" id="IPR012967">
    <property type="entry name" value="COMT_dimerisation"/>
</dbReference>
<evidence type="ECO:0000313" key="14">
    <source>
        <dbReference type="Proteomes" id="UP000743370"/>
    </source>
</evidence>
<dbReference type="PIRSF" id="PIRSF005739">
    <property type="entry name" value="O-mtase"/>
    <property type="match status" value="1"/>
</dbReference>
<dbReference type="InterPro" id="IPR036390">
    <property type="entry name" value="WH_DNA-bd_sf"/>
</dbReference>
<dbReference type="FunFam" id="3.40.50.150:FF:000061">
    <property type="entry name" value="Caffeic acid O-methyltransferase"/>
    <property type="match status" value="1"/>
</dbReference>
<evidence type="ECO:0000313" key="13">
    <source>
        <dbReference type="Proteomes" id="UP000053144"/>
    </source>
</evidence>
<dbReference type="Pfam" id="PF08100">
    <property type="entry name" value="Dimerisation"/>
    <property type="match status" value="1"/>
</dbReference>
<dbReference type="Proteomes" id="UP000743370">
    <property type="component" value="Unassembled WGS sequence"/>
</dbReference>
<organism evidence="12 13">
    <name type="scientific">Phaseolus angularis</name>
    <name type="common">Azuki bean</name>
    <name type="synonym">Vigna angularis</name>
    <dbReference type="NCBI Taxonomy" id="3914"/>
    <lineage>
        <taxon>Eukaryota</taxon>
        <taxon>Viridiplantae</taxon>
        <taxon>Streptophyta</taxon>
        <taxon>Embryophyta</taxon>
        <taxon>Tracheophyta</taxon>
        <taxon>Spermatophyta</taxon>
        <taxon>Magnoliopsida</taxon>
        <taxon>eudicotyledons</taxon>
        <taxon>Gunneridae</taxon>
        <taxon>Pentapetalae</taxon>
        <taxon>rosids</taxon>
        <taxon>fabids</taxon>
        <taxon>Fabales</taxon>
        <taxon>Fabaceae</taxon>
        <taxon>Papilionoideae</taxon>
        <taxon>50 kb inversion clade</taxon>
        <taxon>NPAAA clade</taxon>
        <taxon>indigoferoid/millettioid clade</taxon>
        <taxon>Phaseoleae</taxon>
        <taxon>Vigna</taxon>
    </lineage>
</organism>
<gene>
    <name evidence="11" type="ORF">HKW66_Vig0254000</name>
    <name evidence="12" type="ORF">LR48_Vigan07g005600</name>
</gene>
<evidence type="ECO:0000313" key="11">
    <source>
        <dbReference type="EMBL" id="KAG2390662.1"/>
    </source>
</evidence>
<evidence type="ECO:0000256" key="5">
    <source>
        <dbReference type="ARBA" id="ARBA00022733"/>
    </source>
</evidence>
<keyword evidence="5" id="KW-0438">Lignin biosynthesis</keyword>
<dbReference type="OrthoDB" id="1606438at2759"/>
<dbReference type="Gene3D" id="1.10.10.10">
    <property type="entry name" value="Winged helix-like DNA-binding domain superfamily/Winged helix DNA-binding domain"/>
    <property type="match status" value="1"/>
</dbReference>
<dbReference type="Proteomes" id="UP000053144">
    <property type="component" value="Chromosome 7"/>
</dbReference>
<reference evidence="11 14" key="3">
    <citation type="submission" date="2020-05" db="EMBL/GenBank/DDBJ databases">
        <title>Vigna angularis (adzuki bean) Var. LongXiaoDou No. 4 denovo assembly.</title>
        <authorList>
            <person name="Xiang H."/>
        </authorList>
    </citation>
    <scope>NUCLEOTIDE SEQUENCE [LARGE SCALE GENOMIC DNA]</scope>
    <source>
        <tissue evidence="11">Leaf</tissue>
    </source>
</reference>
<dbReference type="GO" id="GO:0032259">
    <property type="term" value="P:methylation"/>
    <property type="evidence" value="ECO:0007669"/>
    <property type="project" value="UniProtKB-KW"/>
</dbReference>
<dbReference type="InterPro" id="IPR036388">
    <property type="entry name" value="WH-like_DNA-bd_sf"/>
</dbReference>
<dbReference type="EMBL" id="CM003377">
    <property type="protein sequence ID" value="KOM46352.1"/>
    <property type="molecule type" value="Genomic_DNA"/>
</dbReference>
<dbReference type="SUPFAM" id="SSF46785">
    <property type="entry name" value="Winged helix' DNA-binding domain"/>
    <property type="match status" value="1"/>
</dbReference>
<feature type="domain" description="O-methyltransferase dimerisation" evidence="10">
    <location>
        <begin position="25"/>
        <end position="117"/>
    </location>
</feature>
<reference evidence="12" key="2">
    <citation type="submission" date="2015-02" db="EMBL/GenBank/DDBJ databases">
        <authorList>
            <person name="Chooi Y.-H."/>
        </authorList>
    </citation>
    <scope>NUCLEOTIDE SEQUENCE</scope>
    <source>
        <tissue evidence="12">Seedling</tissue>
    </source>
</reference>
<keyword evidence="2" id="KW-0489">Methyltransferase</keyword>
<evidence type="ECO:0000256" key="2">
    <source>
        <dbReference type="ARBA" id="ARBA00022603"/>
    </source>
</evidence>
<evidence type="ECO:0000256" key="3">
    <source>
        <dbReference type="ARBA" id="ARBA00022679"/>
    </source>
</evidence>
<dbReference type="InterPro" id="IPR029063">
    <property type="entry name" value="SAM-dependent_MTases_sf"/>
</dbReference>
<dbReference type="EMBL" id="JABFOF010000007">
    <property type="protein sequence ID" value="KAG2390662.1"/>
    <property type="molecule type" value="Genomic_DNA"/>
</dbReference>
<sequence>MAEQSMKEESAEEVVSDEEAYLFAMELAGASAVPMVLKSAIELGILETIAKAGPGAHLSPSEIAAQIPNIKNPNAPAMLDRMFRLLVSYNILKLRFPDGNMAESHYALHPKAKYLVNNQDAVSVSAYFLMEHDKVLTEMWYKLTESVEEGGFPFKNAYGMNAFEFHDANPRFNRLFNKGLSDCSSITMKKILEIYKGFEGVGSLVDVGGGTGAIIGMIASKYSSIKCLNFDLPHVIKEAPSYAGVEHVGGDMFVSVPKADAIFMKWVCHDWNDEQCLKLLKNCYDSLPDTGKVILVEGLIPETPNSKLASKCEFQMDIVMLCHSPNGKERTEKEYEALAKGAGFHGFRITCCVFNIYVMEFLKKA</sequence>
<evidence type="ECO:0000256" key="7">
    <source>
        <dbReference type="ARBA" id="ARBA00045231"/>
    </source>
</evidence>
<dbReference type="Gramene" id="KOM46352">
    <property type="protein sequence ID" value="KOM46352"/>
    <property type="gene ID" value="LR48_Vigan07g005600"/>
</dbReference>
<dbReference type="SUPFAM" id="SSF53335">
    <property type="entry name" value="S-adenosyl-L-methionine-dependent methyltransferases"/>
    <property type="match status" value="1"/>
</dbReference>